<evidence type="ECO:0000313" key="10">
    <source>
        <dbReference type="Proteomes" id="UP001299970"/>
    </source>
</evidence>
<evidence type="ECO:0000256" key="6">
    <source>
        <dbReference type="SAM" id="MobiDB-lite"/>
    </source>
</evidence>
<comment type="caution">
    <text evidence="9">The sequence shown here is derived from an EMBL/GenBank/DDBJ whole genome shotgun (WGS) entry which is preliminary data.</text>
</comment>
<keyword evidence="5 7" id="KW-0472">Membrane</keyword>
<feature type="transmembrane region" description="Helical" evidence="7">
    <location>
        <begin position="61"/>
        <end position="78"/>
    </location>
</feature>
<feature type="transmembrane region" description="Helical" evidence="7">
    <location>
        <begin position="242"/>
        <end position="260"/>
    </location>
</feature>
<feature type="transmembrane region" description="Helical" evidence="7">
    <location>
        <begin position="407"/>
        <end position="428"/>
    </location>
</feature>
<feature type="transmembrane region" description="Helical" evidence="7">
    <location>
        <begin position="115"/>
        <end position="136"/>
    </location>
</feature>
<evidence type="ECO:0000256" key="1">
    <source>
        <dbReference type="ARBA" id="ARBA00004429"/>
    </source>
</evidence>
<feature type="transmembrane region" description="Helical" evidence="7">
    <location>
        <begin position="281"/>
        <end position="302"/>
    </location>
</feature>
<feature type="transmembrane region" description="Helical" evidence="7">
    <location>
        <begin position="367"/>
        <end position="386"/>
    </location>
</feature>
<feature type="transmembrane region" description="Helical" evidence="7">
    <location>
        <begin position="181"/>
        <end position="201"/>
    </location>
</feature>
<organism evidence="9 10">
    <name type="scientific">Pseudonocardia alaniniphila</name>
    <dbReference type="NCBI Taxonomy" id="75291"/>
    <lineage>
        <taxon>Bacteria</taxon>
        <taxon>Bacillati</taxon>
        <taxon>Actinomycetota</taxon>
        <taxon>Actinomycetes</taxon>
        <taxon>Pseudonocardiales</taxon>
        <taxon>Pseudonocardiaceae</taxon>
        <taxon>Pseudonocardia</taxon>
    </lineage>
</organism>
<feature type="transmembrane region" description="Helical" evidence="7">
    <location>
        <begin position="213"/>
        <end position="236"/>
    </location>
</feature>
<feature type="transmembrane region" description="Helical" evidence="7">
    <location>
        <begin position="344"/>
        <end position="361"/>
    </location>
</feature>
<evidence type="ECO:0000313" key="9">
    <source>
        <dbReference type="EMBL" id="MCH6166312.1"/>
    </source>
</evidence>
<keyword evidence="2" id="KW-0813">Transport</keyword>
<dbReference type="InterPro" id="IPR036259">
    <property type="entry name" value="MFS_trans_sf"/>
</dbReference>
<proteinExistence type="predicted"/>
<dbReference type="InterPro" id="IPR020846">
    <property type="entry name" value="MFS_dom"/>
</dbReference>
<evidence type="ECO:0000256" key="4">
    <source>
        <dbReference type="ARBA" id="ARBA00022989"/>
    </source>
</evidence>
<keyword evidence="10" id="KW-1185">Reference proteome</keyword>
<dbReference type="RefSeq" id="WP_241036346.1">
    <property type="nucleotide sequence ID" value="NZ_BAAAJF010000002.1"/>
</dbReference>
<sequence>MTWLTRLTRPGRSIPTDDTFDRKLIAPMILGSILNPVNSSMIAVALIPIGIDLGAPPSETAWLVSALYLATAIGQPVVGRLVDIYGPRRLYLAGTALVGIAGILGALAVSVGALVVARVLLGFGTCAGYPAAMYLIRSEATRTGRDSPNGVLTLLVIASQTIAVVGPSLGGLLIGLGGWRATFTVNVPLALACLVLGALRLPRTRASARTTGLAGTVDLAGIALFAAMLVSLLLFLTTPQLSHAYLLAITVAAAAGLGWWELRAATPFIDLRVLGGNLPLLATYTRTLLTAVVAYAFLYGYTQWLEQGRGLTPTVAGLVLIPMFAIGVVVSAVTGRRTEVRGKLVVGAVAQVVACGGLLLLGPGTGIWWLVGLALILGIPQGLNNLANQNAMYHQADPTRTGSSAGLYRTFFYLGAISAAAANGAFLADRADTAGLHHLALFLGPCALLFLAVTLADRSLRRIGGSKDAEAPADHDPVPAGPCTSRSPGQAPRP</sequence>
<name>A0ABS9TCS0_9PSEU</name>
<protein>
    <submittedName>
        <fullName evidence="9">MFS transporter</fullName>
    </submittedName>
</protein>
<dbReference type="PANTHER" id="PTHR23501:SF191">
    <property type="entry name" value="VACUOLAR BASIC AMINO ACID TRANSPORTER 4"/>
    <property type="match status" value="1"/>
</dbReference>
<dbReference type="EMBL" id="JAKXMK010000009">
    <property type="protein sequence ID" value="MCH6166312.1"/>
    <property type="molecule type" value="Genomic_DNA"/>
</dbReference>
<dbReference type="PROSITE" id="PS50850">
    <property type="entry name" value="MFS"/>
    <property type="match status" value="1"/>
</dbReference>
<feature type="transmembrane region" description="Helical" evidence="7">
    <location>
        <begin position="90"/>
        <end position="109"/>
    </location>
</feature>
<comment type="subcellular location">
    <subcellularLocation>
        <location evidence="1">Cell inner membrane</location>
        <topology evidence="1">Multi-pass membrane protein</topology>
    </subcellularLocation>
</comment>
<feature type="compositionally biased region" description="Basic and acidic residues" evidence="6">
    <location>
        <begin position="465"/>
        <end position="477"/>
    </location>
</feature>
<accession>A0ABS9TCS0</accession>
<dbReference type="Proteomes" id="UP001299970">
    <property type="component" value="Unassembled WGS sequence"/>
</dbReference>
<dbReference type="Gene3D" id="1.20.1720.10">
    <property type="entry name" value="Multidrug resistance protein D"/>
    <property type="match status" value="1"/>
</dbReference>
<feature type="transmembrane region" description="Helical" evidence="7">
    <location>
        <begin position="148"/>
        <end position="169"/>
    </location>
</feature>
<feature type="transmembrane region" description="Helical" evidence="7">
    <location>
        <begin position="314"/>
        <end position="332"/>
    </location>
</feature>
<keyword evidence="3 7" id="KW-0812">Transmembrane</keyword>
<feature type="region of interest" description="Disordered" evidence="6">
    <location>
        <begin position="465"/>
        <end position="494"/>
    </location>
</feature>
<feature type="transmembrane region" description="Helical" evidence="7">
    <location>
        <begin position="434"/>
        <end position="456"/>
    </location>
</feature>
<dbReference type="InterPro" id="IPR011701">
    <property type="entry name" value="MFS"/>
</dbReference>
<feature type="transmembrane region" description="Helical" evidence="7">
    <location>
        <begin position="24"/>
        <end position="49"/>
    </location>
</feature>
<dbReference type="PANTHER" id="PTHR23501">
    <property type="entry name" value="MAJOR FACILITATOR SUPERFAMILY"/>
    <property type="match status" value="1"/>
</dbReference>
<evidence type="ECO:0000256" key="3">
    <source>
        <dbReference type="ARBA" id="ARBA00022692"/>
    </source>
</evidence>
<gene>
    <name evidence="9" type="ORF">MMF94_11505</name>
</gene>
<evidence type="ECO:0000256" key="7">
    <source>
        <dbReference type="SAM" id="Phobius"/>
    </source>
</evidence>
<dbReference type="Pfam" id="PF07690">
    <property type="entry name" value="MFS_1"/>
    <property type="match status" value="1"/>
</dbReference>
<keyword evidence="4 7" id="KW-1133">Transmembrane helix</keyword>
<feature type="domain" description="Major facilitator superfamily (MFS) profile" evidence="8">
    <location>
        <begin position="24"/>
        <end position="462"/>
    </location>
</feature>
<reference evidence="9 10" key="1">
    <citation type="submission" date="2022-03" db="EMBL/GenBank/DDBJ databases">
        <title>Pseudonocardia alaer sp. nov., a novel actinomycete isolated from reed forest soil.</title>
        <authorList>
            <person name="Wang L."/>
        </authorList>
    </citation>
    <scope>NUCLEOTIDE SEQUENCE [LARGE SCALE GENOMIC DNA]</scope>
    <source>
        <strain evidence="9 10">Y-16303</strain>
    </source>
</reference>
<evidence type="ECO:0000259" key="8">
    <source>
        <dbReference type="PROSITE" id="PS50850"/>
    </source>
</evidence>
<evidence type="ECO:0000256" key="5">
    <source>
        <dbReference type="ARBA" id="ARBA00023136"/>
    </source>
</evidence>
<evidence type="ECO:0000256" key="2">
    <source>
        <dbReference type="ARBA" id="ARBA00022448"/>
    </source>
</evidence>
<dbReference type="SUPFAM" id="SSF103473">
    <property type="entry name" value="MFS general substrate transporter"/>
    <property type="match status" value="1"/>
</dbReference>
<dbReference type="Gene3D" id="1.20.1250.20">
    <property type="entry name" value="MFS general substrate transporter like domains"/>
    <property type="match status" value="1"/>
</dbReference>